<reference evidence="1" key="1">
    <citation type="submission" date="2020-05" db="UniProtKB">
        <authorList>
            <consortium name="EnsemblMetazoa"/>
        </authorList>
    </citation>
    <scope>IDENTIFICATION</scope>
    <source>
        <strain evidence="1">TTRI</strain>
    </source>
</reference>
<name>A0A1A9UYM1_GLOAU</name>
<evidence type="ECO:0000313" key="2">
    <source>
        <dbReference type="Proteomes" id="UP000078200"/>
    </source>
</evidence>
<organism evidence="1 2">
    <name type="scientific">Glossina austeni</name>
    <name type="common">Savannah tsetse fly</name>
    <dbReference type="NCBI Taxonomy" id="7395"/>
    <lineage>
        <taxon>Eukaryota</taxon>
        <taxon>Metazoa</taxon>
        <taxon>Ecdysozoa</taxon>
        <taxon>Arthropoda</taxon>
        <taxon>Hexapoda</taxon>
        <taxon>Insecta</taxon>
        <taxon>Pterygota</taxon>
        <taxon>Neoptera</taxon>
        <taxon>Endopterygota</taxon>
        <taxon>Diptera</taxon>
        <taxon>Brachycera</taxon>
        <taxon>Muscomorpha</taxon>
        <taxon>Hippoboscoidea</taxon>
        <taxon>Glossinidae</taxon>
        <taxon>Glossina</taxon>
    </lineage>
</organism>
<proteinExistence type="predicted"/>
<dbReference type="VEuPathDB" id="VectorBase:GAUT019920"/>
<evidence type="ECO:0000313" key="1">
    <source>
        <dbReference type="EnsemblMetazoa" id="GAUT019920-PA"/>
    </source>
</evidence>
<dbReference type="EnsemblMetazoa" id="GAUT019920-RA">
    <property type="protein sequence ID" value="GAUT019920-PA"/>
    <property type="gene ID" value="GAUT019920"/>
</dbReference>
<dbReference type="Proteomes" id="UP000078200">
    <property type="component" value="Unassembled WGS sequence"/>
</dbReference>
<keyword evidence="2" id="KW-1185">Reference proteome</keyword>
<accession>A0A1A9UYM1</accession>
<dbReference type="AlphaFoldDB" id="A0A1A9UYM1"/>
<sequence length="134" mass="15892">MNQRFNQLPNGLSYSRYFCNKAKVGRLEVFVKTSVEPAQRFEIYQPSGPDEIVPQRNLIRNAGLRYERKVQSRDTHQIHISTYKYAFISVSPTCKEYKGSADQDYRIIYMSLSTRMYIHMQEHLNNLNSKQYKQ</sequence>
<protein>
    <submittedName>
        <fullName evidence="1">Uncharacterized protein</fullName>
    </submittedName>
</protein>